<dbReference type="EMBL" id="CAQQ02148280">
    <property type="status" value="NOT_ANNOTATED_CDS"/>
    <property type="molecule type" value="Genomic_DNA"/>
</dbReference>
<organism evidence="2 3">
    <name type="scientific">Megaselia scalaris</name>
    <name type="common">Humpbacked fly</name>
    <name type="synonym">Phora scalaris</name>
    <dbReference type="NCBI Taxonomy" id="36166"/>
    <lineage>
        <taxon>Eukaryota</taxon>
        <taxon>Metazoa</taxon>
        <taxon>Ecdysozoa</taxon>
        <taxon>Arthropoda</taxon>
        <taxon>Hexapoda</taxon>
        <taxon>Insecta</taxon>
        <taxon>Pterygota</taxon>
        <taxon>Neoptera</taxon>
        <taxon>Endopterygota</taxon>
        <taxon>Diptera</taxon>
        <taxon>Brachycera</taxon>
        <taxon>Muscomorpha</taxon>
        <taxon>Platypezoidea</taxon>
        <taxon>Phoridae</taxon>
        <taxon>Megaseliini</taxon>
        <taxon>Megaselia</taxon>
    </lineage>
</organism>
<sequence>MQIKQPQLTLQYPNLSKKLNNFQDTYRTYIQELPLWTENETIINTPAKAIEVTEDVIVNVSPTDPISQDKLVQAKKRHSGAFINSKKDILKRAKEVKLLKKPPPIIVNPVNTPLPKIANMVGQIATESVPPITVCNFAKETLPTLADFHTVNDCLNLGSVIKDKDLLKLILKALKWPYDKHTLNAQIQRLKCTRFRDIMVDPLLLQDTDLIQILTQYFGPNFKFQQPPQKPMESSSRKSPPPLQPILPQSLTYKLPAETSIQVINVPKSTSSQKRRKKHLKTTDVIVLSDDENEGSKKAESMEEKRPRKRKQSLTSLQSKNNIDDLVIMGQIPPNCSKAVPHTVLSKTPQITYKKRPKVKQSEVVLNMNEYDDENPLVIDDSSVDIWENVKIDETAPINQVDHLIGEATKIVEIEIPENEKQFSEIDSTTLVTNLTTSTDISKKLNLPPADVLIKDSLKFDESEGEDVDVLGFELQQTEIDKKLENKIVIEEIKKVQISEESTENLIENGKQNKDKDESEEWQVLPKRRRLLKPEKNKEKELKDPPQKVAEDQLKSRTKDQKKLPEPAPITNSRPARKSKTFSKYYKDPKSVENSTQPTVRTSSRSTKGTSRKK</sequence>
<evidence type="ECO:0000256" key="1">
    <source>
        <dbReference type="SAM" id="MobiDB-lite"/>
    </source>
</evidence>
<proteinExistence type="predicted"/>
<reference evidence="2" key="2">
    <citation type="submission" date="2015-06" db="UniProtKB">
        <authorList>
            <consortium name="EnsemblMetazoa"/>
        </authorList>
    </citation>
    <scope>IDENTIFICATION</scope>
</reference>
<feature type="region of interest" description="Disordered" evidence="1">
    <location>
        <begin position="224"/>
        <end position="248"/>
    </location>
</feature>
<feature type="region of interest" description="Disordered" evidence="1">
    <location>
        <begin position="266"/>
        <end position="318"/>
    </location>
</feature>
<keyword evidence="3" id="KW-1185">Reference proteome</keyword>
<dbReference type="HOGENOM" id="CLU_445032_0_0_1"/>
<dbReference type="Proteomes" id="UP000015102">
    <property type="component" value="Unassembled WGS sequence"/>
</dbReference>
<name>T1GQW3_MEGSC</name>
<dbReference type="EnsemblMetazoa" id="MESCA006028-RA">
    <property type="protein sequence ID" value="MESCA006028-PA"/>
    <property type="gene ID" value="MESCA006028"/>
</dbReference>
<dbReference type="STRING" id="36166.T1GQW3"/>
<dbReference type="AlphaFoldDB" id="T1GQW3"/>
<protein>
    <submittedName>
        <fullName evidence="2">Uncharacterized protein</fullName>
    </submittedName>
</protein>
<feature type="region of interest" description="Disordered" evidence="1">
    <location>
        <begin position="506"/>
        <end position="614"/>
    </location>
</feature>
<evidence type="ECO:0000313" key="3">
    <source>
        <dbReference type="Proteomes" id="UP000015102"/>
    </source>
</evidence>
<accession>T1GQW3</accession>
<reference evidence="3" key="1">
    <citation type="submission" date="2013-02" db="EMBL/GenBank/DDBJ databases">
        <authorList>
            <person name="Hughes D."/>
        </authorList>
    </citation>
    <scope>NUCLEOTIDE SEQUENCE</scope>
    <source>
        <strain>Durham</strain>
        <strain evidence="3">NC isolate 2 -- Noor lab</strain>
    </source>
</reference>
<feature type="compositionally biased region" description="Basic and acidic residues" evidence="1">
    <location>
        <begin position="294"/>
        <end position="306"/>
    </location>
</feature>
<feature type="compositionally biased region" description="Low complexity" evidence="1">
    <location>
        <begin position="601"/>
        <end position="614"/>
    </location>
</feature>
<feature type="compositionally biased region" description="Basic and acidic residues" evidence="1">
    <location>
        <begin position="532"/>
        <end position="565"/>
    </location>
</feature>
<evidence type="ECO:0000313" key="2">
    <source>
        <dbReference type="EnsemblMetazoa" id="MESCA006028-PA"/>
    </source>
</evidence>